<dbReference type="InterPro" id="IPR053865">
    <property type="entry name" value="DUF6934"/>
</dbReference>
<organism evidence="1 2">
    <name type="scientific">Arcicella aurantiaca</name>
    <dbReference type="NCBI Taxonomy" id="591202"/>
    <lineage>
        <taxon>Bacteria</taxon>
        <taxon>Pseudomonadati</taxon>
        <taxon>Bacteroidota</taxon>
        <taxon>Cytophagia</taxon>
        <taxon>Cytophagales</taxon>
        <taxon>Flectobacillaceae</taxon>
        <taxon>Arcicella</taxon>
    </lineage>
</organism>
<evidence type="ECO:0000313" key="2">
    <source>
        <dbReference type="Proteomes" id="UP000245489"/>
    </source>
</evidence>
<dbReference type="Proteomes" id="UP000245489">
    <property type="component" value="Unassembled WGS sequence"/>
</dbReference>
<dbReference type="EMBL" id="QGGO01000005">
    <property type="protein sequence ID" value="PWK27877.1"/>
    <property type="molecule type" value="Genomic_DNA"/>
</dbReference>
<protein>
    <submittedName>
        <fullName evidence="1">Uncharacterized protein</fullName>
    </submittedName>
</protein>
<gene>
    <name evidence="1" type="ORF">LV89_01284</name>
</gene>
<dbReference type="RefSeq" id="WP_109742043.1">
    <property type="nucleotide sequence ID" value="NZ_QGGO01000005.1"/>
</dbReference>
<dbReference type="AlphaFoldDB" id="A0A316EGL6"/>
<keyword evidence="2" id="KW-1185">Reference proteome</keyword>
<name>A0A316EGL6_9BACT</name>
<reference evidence="1 2" key="1">
    <citation type="submission" date="2018-05" db="EMBL/GenBank/DDBJ databases">
        <title>Genomic Encyclopedia of Archaeal and Bacterial Type Strains, Phase II (KMG-II): from individual species to whole genera.</title>
        <authorList>
            <person name="Goeker M."/>
        </authorList>
    </citation>
    <scope>NUCLEOTIDE SEQUENCE [LARGE SCALE GENOMIC DNA]</scope>
    <source>
        <strain evidence="1 2">DSM 22214</strain>
    </source>
</reference>
<comment type="caution">
    <text evidence="1">The sequence shown here is derived from an EMBL/GenBank/DDBJ whole genome shotgun (WGS) entry which is preliminary data.</text>
</comment>
<evidence type="ECO:0000313" key="1">
    <source>
        <dbReference type="EMBL" id="PWK27877.1"/>
    </source>
</evidence>
<sequence length="163" mass="19206">MIEILLFLFMEKPVYPIYFAPDEYWYEFDSVSENKIIRKVVFYTLFDEMPDVLPDTYQLVFGNLLPDNRIDTVDKSNNKDMKVVLATVIQTLMYFLELNPQFSVIFTGSTQSRTRLYRATISKLFASLDDSYIIEGLTFDLEKELFSPNKHYFAYLISKKHGN</sequence>
<proteinExistence type="predicted"/>
<dbReference type="Pfam" id="PF22028">
    <property type="entry name" value="DUF6934"/>
    <property type="match status" value="1"/>
</dbReference>
<accession>A0A316EGL6</accession>
<dbReference type="OrthoDB" id="1343312at2"/>